<dbReference type="SUPFAM" id="SSF52540">
    <property type="entry name" value="P-loop containing nucleoside triphosphate hydrolases"/>
    <property type="match status" value="1"/>
</dbReference>
<accession>A0ABW9JHB9</accession>
<comment type="caution">
    <text evidence="2">The sequence shown here is derived from an EMBL/GenBank/DDBJ whole genome shotgun (WGS) entry which is preliminary data.</text>
</comment>
<dbReference type="PANTHER" id="PTHR43581:SF4">
    <property type="entry name" value="ATP_GTP PHOSPHATASE"/>
    <property type="match status" value="1"/>
</dbReference>
<evidence type="ECO:0000313" key="3">
    <source>
        <dbReference type="Proteomes" id="UP001517367"/>
    </source>
</evidence>
<gene>
    <name evidence="2" type="ORF">E5L68_009275</name>
</gene>
<dbReference type="CDD" id="cd00267">
    <property type="entry name" value="ABC_ATPase"/>
    <property type="match status" value="1"/>
</dbReference>
<dbReference type="InterPro" id="IPR041685">
    <property type="entry name" value="AAA_GajA/Old/RecF-like"/>
</dbReference>
<reference evidence="2 3" key="1">
    <citation type="submission" date="2024-12" db="EMBL/GenBank/DDBJ databases">
        <authorList>
            <person name="Hu S."/>
        </authorList>
    </citation>
    <scope>NUCLEOTIDE SEQUENCE [LARGE SCALE GENOMIC DNA]</scope>
    <source>
        <strain evidence="2 3">P-25</strain>
    </source>
</reference>
<protein>
    <submittedName>
        <fullName evidence="2">AAA family ATPase</fullName>
    </submittedName>
</protein>
<dbReference type="Proteomes" id="UP001517367">
    <property type="component" value="Unassembled WGS sequence"/>
</dbReference>
<dbReference type="InterPro" id="IPR027417">
    <property type="entry name" value="P-loop_NTPase"/>
</dbReference>
<dbReference type="InterPro" id="IPR051396">
    <property type="entry name" value="Bact_Antivir_Def_Nuclease"/>
</dbReference>
<proteinExistence type="predicted"/>
<dbReference type="PANTHER" id="PTHR43581">
    <property type="entry name" value="ATP/GTP PHOSPHATASE"/>
    <property type="match status" value="1"/>
</dbReference>
<feature type="domain" description="Endonuclease GajA/Old nuclease/RecF-like AAA" evidence="1">
    <location>
        <begin position="177"/>
        <end position="332"/>
    </location>
</feature>
<dbReference type="EMBL" id="SRMP02000012">
    <property type="protein sequence ID" value="MFN0291586.1"/>
    <property type="molecule type" value="Genomic_DNA"/>
</dbReference>
<organism evidence="2 3">
    <name type="scientific">Pedobacter helvus</name>
    <dbReference type="NCBI Taxonomy" id="2563444"/>
    <lineage>
        <taxon>Bacteria</taxon>
        <taxon>Pseudomonadati</taxon>
        <taxon>Bacteroidota</taxon>
        <taxon>Sphingobacteriia</taxon>
        <taxon>Sphingobacteriales</taxon>
        <taxon>Sphingobacteriaceae</taxon>
        <taxon>Pedobacter</taxon>
    </lineage>
</organism>
<dbReference type="Gene3D" id="3.40.50.300">
    <property type="entry name" value="P-loop containing nucleotide triphosphate hydrolases"/>
    <property type="match status" value="1"/>
</dbReference>
<dbReference type="Pfam" id="PF13175">
    <property type="entry name" value="AAA_15"/>
    <property type="match status" value="1"/>
</dbReference>
<dbReference type="RefSeq" id="WP_138728182.1">
    <property type="nucleotide sequence ID" value="NZ_SRMP02000012.1"/>
</dbReference>
<keyword evidence="3" id="KW-1185">Reference proteome</keyword>
<evidence type="ECO:0000313" key="2">
    <source>
        <dbReference type="EMBL" id="MFN0291586.1"/>
    </source>
</evidence>
<name>A0ABW9JHB9_9SPHI</name>
<sequence>MNSKDQIDNLVKKIQGAHKGKQFPNYIEQIRFPYYKSLSPKAKITFDFPLTMLVGINGSGKSSALHALYGCPDRSSTGDFWFSTPLDPIATNGVKGEIPSFIYTYKDGKKSLEVIKRRVGVAKGLDYWETSRPIAMYGMTPLKEGKRNRPVKKKVKFLDFRSELSAFDKFFHFGQYKTRKTITSKQDYLRKYSEYVKRGFSSNKAISVYNKLGKKPRQASKESLEAIANILGKAYSQCNVLFHDYYGEEGTTILFKHNRKNYSEAFAGRGEFAVAKLIYEIADAEEGSLIILDEPEVSLHPSAQEKLKLYLLEVCLKKKLQIIVSTHSSKLIEFLPDEAIKLFYEEDSGEFNVINLCSYFQAFAKIGETINKSHQKTIVVEDSLGKDILDLVIESLGKDYPLLFNIVYFPGGAEDIYKSSVLYSQEREELKYIILDGDKKKPQFDTSSFSVKDASDFNFLERKLKEATNSEFKKLGFKVDGNTEGGNQNQMIEAVINYLDFNKSNLAYFPLNTPEEFIWDEEYANKLLAADGNKMPKMPDDYKKKFKKFSELFYQGSTGKEISMAQKKFIQNFIRKKDDNYRAIVEILKKFHGDSKNKNLL</sequence>
<evidence type="ECO:0000259" key="1">
    <source>
        <dbReference type="Pfam" id="PF13175"/>
    </source>
</evidence>